<dbReference type="InterPro" id="IPR051449">
    <property type="entry name" value="ABC-2_transporter_component"/>
</dbReference>
<feature type="transmembrane region" description="Helical" evidence="8">
    <location>
        <begin position="302"/>
        <end position="324"/>
    </location>
</feature>
<protein>
    <recommendedName>
        <fullName evidence="9">ABC transmembrane type-2 domain-containing protein</fullName>
    </recommendedName>
</protein>
<feature type="transmembrane region" description="Helical" evidence="8">
    <location>
        <begin position="194"/>
        <end position="217"/>
    </location>
</feature>
<dbReference type="Pfam" id="PF12698">
    <property type="entry name" value="ABC2_membrane_3"/>
    <property type="match status" value="1"/>
</dbReference>
<dbReference type="GO" id="GO:0140359">
    <property type="term" value="F:ABC-type transporter activity"/>
    <property type="evidence" value="ECO:0007669"/>
    <property type="project" value="InterPro"/>
</dbReference>
<evidence type="ECO:0000256" key="3">
    <source>
        <dbReference type="ARBA" id="ARBA00022448"/>
    </source>
</evidence>
<feature type="transmembrane region" description="Helical" evidence="8">
    <location>
        <begin position="243"/>
        <end position="267"/>
    </location>
</feature>
<feature type="transmembrane region" description="Helical" evidence="8">
    <location>
        <begin position="273"/>
        <end position="295"/>
    </location>
</feature>
<dbReference type="RefSeq" id="WP_008433360.1">
    <property type="nucleotide sequence ID" value="NZ_LVJS01000025.1"/>
</dbReference>
<organism evidence="10 11">
    <name type="scientific">Rhodanobacter thiooxydans</name>
    <dbReference type="NCBI Taxonomy" id="416169"/>
    <lineage>
        <taxon>Bacteria</taxon>
        <taxon>Pseudomonadati</taxon>
        <taxon>Pseudomonadota</taxon>
        <taxon>Gammaproteobacteria</taxon>
        <taxon>Lysobacterales</taxon>
        <taxon>Rhodanobacteraceae</taxon>
        <taxon>Rhodanobacter</taxon>
    </lineage>
</organism>
<comment type="subcellular location">
    <subcellularLocation>
        <location evidence="1">Cell membrane</location>
        <topology evidence="1">Multi-pass membrane protein</topology>
    </subcellularLocation>
</comment>
<evidence type="ECO:0000259" key="9">
    <source>
        <dbReference type="PROSITE" id="PS51012"/>
    </source>
</evidence>
<keyword evidence="6 8" id="KW-1133">Transmembrane helix</keyword>
<dbReference type="PANTHER" id="PTHR30294">
    <property type="entry name" value="MEMBRANE COMPONENT OF ABC TRANSPORTER YHHJ-RELATED"/>
    <property type="match status" value="1"/>
</dbReference>
<evidence type="ECO:0000256" key="4">
    <source>
        <dbReference type="ARBA" id="ARBA00022475"/>
    </source>
</evidence>
<keyword evidence="7 8" id="KW-0472">Membrane</keyword>
<comment type="caution">
    <text evidence="10">The sequence shown here is derived from an EMBL/GenBank/DDBJ whole genome shotgun (WGS) entry which is preliminary data.</text>
</comment>
<dbReference type="PANTHER" id="PTHR30294:SF29">
    <property type="entry name" value="MULTIDRUG ABC TRANSPORTER PERMEASE YBHS-RELATED"/>
    <property type="match status" value="1"/>
</dbReference>
<dbReference type="STRING" id="416169.RHOFW104T7_07960"/>
<feature type="domain" description="ABC transmembrane type-2" evidence="9">
    <location>
        <begin position="150"/>
        <end position="387"/>
    </location>
</feature>
<dbReference type="EMBL" id="LVJS01000025">
    <property type="protein sequence ID" value="KZC24536.1"/>
    <property type="molecule type" value="Genomic_DNA"/>
</dbReference>
<reference evidence="10 11" key="1">
    <citation type="journal article" date="2016" name="MBio">
        <title>Lateral Gene Transfer in a Heavy Metal-Contaminated-Groundwater Microbial Community.</title>
        <authorList>
            <person name="Hemme C.L."/>
            <person name="Green S.J."/>
            <person name="Rishishwar L."/>
            <person name="Prakash O."/>
            <person name="Pettenato A."/>
            <person name="Chakraborty R."/>
            <person name="Deutschbauer A.M."/>
            <person name="Van Nostrand J.D."/>
            <person name="Wu L."/>
            <person name="He Z."/>
            <person name="Jordan I.K."/>
            <person name="Hazen T.C."/>
            <person name="Arkin A.P."/>
            <person name="Kostka J.E."/>
            <person name="Zhou J."/>
        </authorList>
    </citation>
    <scope>NUCLEOTIDE SEQUENCE [LARGE SCALE GENOMIC DNA]</scope>
    <source>
        <strain evidence="10 11">FW104-T7</strain>
    </source>
</reference>
<dbReference type="PROSITE" id="PS51012">
    <property type="entry name" value="ABC_TM2"/>
    <property type="match status" value="1"/>
</dbReference>
<evidence type="ECO:0000256" key="2">
    <source>
        <dbReference type="ARBA" id="ARBA00007783"/>
    </source>
</evidence>
<accession>A0A154QJP4</accession>
<gene>
    <name evidence="10" type="ORF">RHOFW104T7_07960</name>
</gene>
<proteinExistence type="inferred from homology"/>
<dbReference type="InterPro" id="IPR013525">
    <property type="entry name" value="ABC2_TM"/>
</dbReference>
<dbReference type="Gene3D" id="3.40.1710.10">
    <property type="entry name" value="abc type-2 transporter like domain"/>
    <property type="match status" value="1"/>
</dbReference>
<evidence type="ECO:0000256" key="7">
    <source>
        <dbReference type="ARBA" id="ARBA00023136"/>
    </source>
</evidence>
<dbReference type="Proteomes" id="UP000076131">
    <property type="component" value="Unassembled WGS sequence"/>
</dbReference>
<keyword evidence="3" id="KW-0813">Transport</keyword>
<comment type="similarity">
    <text evidence="2">Belongs to the ABC-2 integral membrane protein family.</text>
</comment>
<dbReference type="eggNOG" id="COG0842">
    <property type="taxonomic scope" value="Bacteria"/>
</dbReference>
<feature type="transmembrane region" description="Helical" evidence="8">
    <location>
        <begin position="358"/>
        <end position="380"/>
    </location>
</feature>
<dbReference type="GO" id="GO:0005886">
    <property type="term" value="C:plasma membrane"/>
    <property type="evidence" value="ECO:0007669"/>
    <property type="project" value="UniProtKB-SubCell"/>
</dbReference>
<evidence type="ECO:0000313" key="11">
    <source>
        <dbReference type="Proteomes" id="UP000076131"/>
    </source>
</evidence>
<evidence type="ECO:0000256" key="8">
    <source>
        <dbReference type="SAM" id="Phobius"/>
    </source>
</evidence>
<name>A0A154QJP4_9GAMM</name>
<keyword evidence="11" id="KW-1185">Reference proteome</keyword>
<evidence type="ECO:0000256" key="5">
    <source>
        <dbReference type="ARBA" id="ARBA00022692"/>
    </source>
</evidence>
<evidence type="ECO:0000256" key="6">
    <source>
        <dbReference type="ARBA" id="ARBA00022989"/>
    </source>
</evidence>
<dbReference type="InterPro" id="IPR047817">
    <property type="entry name" value="ABC2_TM_bact-type"/>
</dbReference>
<keyword evidence="4" id="KW-1003">Cell membrane</keyword>
<keyword evidence="5 8" id="KW-0812">Transmembrane</keyword>
<feature type="transmembrane region" description="Helical" evidence="8">
    <location>
        <begin position="42"/>
        <end position="62"/>
    </location>
</feature>
<sequence>MNTAEKRNDGNGAMSAGLRRFDLHRLMALVAKESHQALRDPSTLLIAFVLPVVLLFLFAYAVSLDAKEVRIGVVLESPGASAQSLAAAFTGTRFLNARIVQDRREVADQLVSGDLRGYVVIPQDFEQRLARRGSEPLVQIITDGSYPNTANYVENYARGVVQSWRAGLGAASPVQAVVLEPRYWFNPELESRRALIPGAIAIVMTIIGTMLTALVVAREWERGTMEAVLSTPASVAEILIGKLLPYFVLGMLSTLGAAALAVFVFGVPLHGSLAALLLLSAVFMVPALGQGLLISSLARNQFLAAQIALFTGFLPAFMLSGFLYEIDAMPAPIRALTRLIPARYFVESLKTVFLAGDIWAVFVPNLLAMTAIGAVFFLLAKRATRKNLE</sequence>
<evidence type="ECO:0000256" key="1">
    <source>
        <dbReference type="ARBA" id="ARBA00004651"/>
    </source>
</evidence>
<dbReference type="AlphaFoldDB" id="A0A154QJP4"/>
<evidence type="ECO:0000313" key="10">
    <source>
        <dbReference type="EMBL" id="KZC24536.1"/>
    </source>
</evidence>